<accession>A0A098C2L5</accession>
<protein>
    <submittedName>
        <fullName evidence="2">Putative secreted protein</fullName>
    </submittedName>
</protein>
<dbReference type="HOGENOM" id="CLU_046816_0_0_10"/>
<dbReference type="OrthoDB" id="1413766at2"/>
<keyword evidence="3" id="KW-1185">Reference proteome</keyword>
<organism evidence="2 3">
    <name type="scientific">Fermentimonas caenicola</name>
    <dbReference type="NCBI Taxonomy" id="1562970"/>
    <lineage>
        <taxon>Bacteria</taxon>
        <taxon>Pseudomonadati</taxon>
        <taxon>Bacteroidota</taxon>
        <taxon>Bacteroidia</taxon>
        <taxon>Bacteroidales</taxon>
        <taxon>Dysgonomonadaceae</taxon>
        <taxon>Fermentimonas</taxon>
    </lineage>
</organism>
<feature type="chain" id="PRO_5001933033" evidence="1">
    <location>
        <begin position="19"/>
        <end position="422"/>
    </location>
</feature>
<dbReference type="EMBL" id="LN515532">
    <property type="protein sequence ID" value="CEA17159.1"/>
    <property type="molecule type" value="Genomic_DNA"/>
</dbReference>
<evidence type="ECO:0000313" key="3">
    <source>
        <dbReference type="Proteomes" id="UP000032417"/>
    </source>
</evidence>
<proteinExistence type="predicted"/>
<keyword evidence="1" id="KW-0732">Signal</keyword>
<dbReference type="SUPFAM" id="SSF49464">
    <property type="entry name" value="Carboxypeptidase regulatory domain-like"/>
    <property type="match status" value="1"/>
</dbReference>
<dbReference type="InterPro" id="IPR008969">
    <property type="entry name" value="CarboxyPept-like_regulatory"/>
</dbReference>
<dbReference type="AlphaFoldDB" id="A0A098C2L5"/>
<reference evidence="2 3" key="1">
    <citation type="submission" date="2014-08" db="EMBL/GenBank/DDBJ databases">
        <authorList>
            <person name="Wibberg D."/>
        </authorList>
    </citation>
    <scope>NUCLEOTIDE SEQUENCE [LARGE SCALE GENOMIC DNA]</scope>
    <source>
        <strain evidence="3">ING2-E5B</strain>
    </source>
</reference>
<dbReference type="KEGG" id="pbt:ING2E5B_2434"/>
<dbReference type="STRING" id="1562970.ING2E5B_2434"/>
<gene>
    <name evidence="2" type="ORF">ING2E5B_2434</name>
</gene>
<name>A0A098C2L5_9BACT</name>
<feature type="signal peptide" evidence="1">
    <location>
        <begin position="1"/>
        <end position="18"/>
    </location>
</feature>
<evidence type="ECO:0000256" key="1">
    <source>
        <dbReference type="SAM" id="SignalP"/>
    </source>
</evidence>
<evidence type="ECO:0000313" key="2">
    <source>
        <dbReference type="EMBL" id="CEA17159.1"/>
    </source>
</evidence>
<dbReference type="Proteomes" id="UP000032417">
    <property type="component" value="Chromosome 1"/>
</dbReference>
<sequence>MKNLITFFLILSLFPFTALNSANIVQQQDATYVLRGRVLGGDINQPLVNASVSVQSVNVSTVTNQDGYFSIRVPAESRNSTLIIRHLGYSNMEIPVVTLIDSPNNHITLVPSPIQLSELQVISGDGTHLLQDALRRIPENYAAEPNMMVAFYRESVKKGSKHISLVEAVLDVYKASYRSYSNDQARIYIGRKATDISPRDTVLMKFQGGISDALLLDIAKNPEIVFGTDGSDYSYHIEGLININNKPHYKIYFQPINKIDEILFRGTIYLDYESLAFARMEFNMNVEDRKDASNIFIRRKPSKMRVEVEKAQYTVDFIEDDGKWYFNYSSTEVEFRVRWTNRFFGLFATNYTIGSEIAVTDRYTDNVIKFPREERIRSTDVIAERVEYFLDPDFWGDYNVIEPDQEINDAIKRLSDKLRRRN</sequence>
<dbReference type="Pfam" id="PF13715">
    <property type="entry name" value="CarbopepD_reg_2"/>
    <property type="match status" value="1"/>
</dbReference>
<dbReference type="Gene3D" id="2.60.40.1120">
    <property type="entry name" value="Carboxypeptidase-like, regulatory domain"/>
    <property type="match status" value="1"/>
</dbReference>